<sequence>MDEDLLLENSQKLQAVLPSVKDKSKPSAATSYTIGGVKVEFPVKAYPSQISMMNQVIQGCNKAKNCLLESPTGSGKTLALLCSVLAWQRKEKELVQQKMFEQRTQDLQKILIISFPHNIRFLRINPPSVSVATNSRLSEVSL</sequence>
<keyword evidence="3" id="KW-0067">ATP-binding</keyword>
<dbReference type="GO" id="GO:0005634">
    <property type="term" value="C:nucleus"/>
    <property type="evidence" value="ECO:0007669"/>
    <property type="project" value="TreeGrafter"/>
</dbReference>
<evidence type="ECO:0000259" key="4">
    <source>
        <dbReference type="PROSITE" id="PS51193"/>
    </source>
</evidence>
<dbReference type="RefSeq" id="XP_017301895.1">
    <property type="nucleotide sequence ID" value="XM_017446406.2"/>
</dbReference>
<proteinExistence type="predicted"/>
<keyword evidence="1" id="KW-0547">Nucleotide-binding</keyword>
<evidence type="ECO:0000313" key="6">
    <source>
        <dbReference type="RefSeq" id="XP_017301895.1"/>
    </source>
</evidence>
<dbReference type="GO" id="GO:0003678">
    <property type="term" value="F:DNA helicase activity"/>
    <property type="evidence" value="ECO:0007669"/>
    <property type="project" value="TreeGrafter"/>
</dbReference>
<protein>
    <submittedName>
        <fullName evidence="6">Regulator of telomere elongation helicase 1 homolog</fullName>
    </submittedName>
</protein>
<dbReference type="InterPro" id="IPR027417">
    <property type="entry name" value="P-loop_NTPase"/>
</dbReference>
<name>A0A1S4EI63_DIACI</name>
<dbReference type="PANTHER" id="PTHR11472">
    <property type="entry name" value="DNA REPAIR DEAD HELICASE RAD3/XP-D SUBFAMILY MEMBER"/>
    <property type="match status" value="1"/>
</dbReference>
<evidence type="ECO:0000256" key="3">
    <source>
        <dbReference type="ARBA" id="ARBA00022840"/>
    </source>
</evidence>
<feature type="domain" description="Helicase ATP-binding" evidence="4">
    <location>
        <begin position="35"/>
        <end position="142"/>
    </location>
</feature>
<dbReference type="InterPro" id="IPR014013">
    <property type="entry name" value="Helic_SF1/SF2_ATP-bd_DinG/Rad3"/>
</dbReference>
<dbReference type="AlphaFoldDB" id="A0A1S4EI63"/>
<dbReference type="GO" id="GO:0006289">
    <property type="term" value="P:nucleotide-excision repair"/>
    <property type="evidence" value="ECO:0007669"/>
    <property type="project" value="TreeGrafter"/>
</dbReference>
<dbReference type="Gene3D" id="3.40.50.300">
    <property type="entry name" value="P-loop containing nucleotide triphosphate hydrolases"/>
    <property type="match status" value="1"/>
</dbReference>
<dbReference type="PaxDb" id="121845-A0A1S4EI63"/>
<dbReference type="KEGG" id="dci:103514894"/>
<evidence type="ECO:0000313" key="5">
    <source>
        <dbReference type="Proteomes" id="UP000079169"/>
    </source>
</evidence>
<dbReference type="InterPro" id="IPR045028">
    <property type="entry name" value="DinG/Rad3-like"/>
</dbReference>
<keyword evidence="5" id="KW-1185">Reference proteome</keyword>
<dbReference type="STRING" id="121845.A0A1S4EI63"/>
<gene>
    <name evidence="6" type="primary">LOC103514894</name>
</gene>
<accession>A0A1S4EI63</accession>
<organism evidence="5 6">
    <name type="scientific">Diaphorina citri</name>
    <name type="common">Asian citrus psyllid</name>
    <dbReference type="NCBI Taxonomy" id="121845"/>
    <lineage>
        <taxon>Eukaryota</taxon>
        <taxon>Metazoa</taxon>
        <taxon>Ecdysozoa</taxon>
        <taxon>Arthropoda</taxon>
        <taxon>Hexapoda</taxon>
        <taxon>Insecta</taxon>
        <taxon>Pterygota</taxon>
        <taxon>Neoptera</taxon>
        <taxon>Paraneoptera</taxon>
        <taxon>Hemiptera</taxon>
        <taxon>Sternorrhyncha</taxon>
        <taxon>Psylloidea</taxon>
        <taxon>Psyllidae</taxon>
        <taxon>Diaphorininae</taxon>
        <taxon>Diaphorina</taxon>
    </lineage>
</organism>
<evidence type="ECO:0000256" key="1">
    <source>
        <dbReference type="ARBA" id="ARBA00022741"/>
    </source>
</evidence>
<reference evidence="6" key="1">
    <citation type="submission" date="2025-08" db="UniProtKB">
        <authorList>
            <consortium name="RefSeq"/>
        </authorList>
    </citation>
    <scope>IDENTIFICATION</scope>
</reference>
<keyword evidence="6" id="KW-0347">Helicase</keyword>
<dbReference type="GeneID" id="103514894"/>
<dbReference type="SUPFAM" id="SSF52540">
    <property type="entry name" value="P-loop containing nucleoside triphosphate hydrolases"/>
    <property type="match status" value="1"/>
</dbReference>
<keyword evidence="2" id="KW-0378">Hydrolase</keyword>
<dbReference type="Proteomes" id="UP000079169">
    <property type="component" value="Unplaced"/>
</dbReference>
<dbReference type="GO" id="GO:0005524">
    <property type="term" value="F:ATP binding"/>
    <property type="evidence" value="ECO:0007669"/>
    <property type="project" value="UniProtKB-KW"/>
</dbReference>
<dbReference type="PROSITE" id="PS51193">
    <property type="entry name" value="HELICASE_ATP_BIND_2"/>
    <property type="match status" value="1"/>
</dbReference>
<dbReference type="GO" id="GO:0016787">
    <property type="term" value="F:hydrolase activity"/>
    <property type="evidence" value="ECO:0007669"/>
    <property type="project" value="UniProtKB-KW"/>
</dbReference>
<dbReference type="PANTHER" id="PTHR11472:SF47">
    <property type="entry name" value="FANCONI ANEMIA GROUP J PROTEIN"/>
    <property type="match status" value="1"/>
</dbReference>
<dbReference type="GO" id="GO:1990918">
    <property type="term" value="P:double-strand break repair involved in meiotic recombination"/>
    <property type="evidence" value="ECO:0007669"/>
    <property type="project" value="TreeGrafter"/>
</dbReference>
<evidence type="ECO:0000256" key="2">
    <source>
        <dbReference type="ARBA" id="ARBA00022801"/>
    </source>
</evidence>